<keyword evidence="3 5" id="KW-1133">Transmembrane helix</keyword>
<gene>
    <name evidence="7" type="ORF">JAO75_24480</name>
</gene>
<dbReference type="PANTHER" id="PTHR37422:SF13">
    <property type="entry name" value="LIPOPOLYSACCHARIDE BIOSYNTHESIS PROTEIN PA4999-RELATED"/>
    <property type="match status" value="1"/>
</dbReference>
<dbReference type="PANTHER" id="PTHR37422">
    <property type="entry name" value="TEICHURONIC ACID BIOSYNTHESIS PROTEIN TUAE"/>
    <property type="match status" value="1"/>
</dbReference>
<keyword evidence="2 5" id="KW-0812">Transmembrane</keyword>
<evidence type="ECO:0000313" key="8">
    <source>
        <dbReference type="Proteomes" id="UP000620670"/>
    </source>
</evidence>
<feature type="transmembrane region" description="Helical" evidence="5">
    <location>
        <begin position="30"/>
        <end position="47"/>
    </location>
</feature>
<dbReference type="InterPro" id="IPR007016">
    <property type="entry name" value="O-antigen_ligase-rel_domated"/>
</dbReference>
<evidence type="ECO:0000256" key="4">
    <source>
        <dbReference type="ARBA" id="ARBA00023136"/>
    </source>
</evidence>
<feature type="transmembrane region" description="Helical" evidence="5">
    <location>
        <begin position="7"/>
        <end position="24"/>
    </location>
</feature>
<evidence type="ECO:0000256" key="5">
    <source>
        <dbReference type="SAM" id="Phobius"/>
    </source>
</evidence>
<feature type="transmembrane region" description="Helical" evidence="5">
    <location>
        <begin position="153"/>
        <end position="170"/>
    </location>
</feature>
<feature type="transmembrane region" description="Helical" evidence="5">
    <location>
        <begin position="116"/>
        <end position="133"/>
    </location>
</feature>
<dbReference type="InterPro" id="IPR051533">
    <property type="entry name" value="WaaL-like"/>
</dbReference>
<evidence type="ECO:0000259" key="6">
    <source>
        <dbReference type="Pfam" id="PF04932"/>
    </source>
</evidence>
<dbReference type="Pfam" id="PF04932">
    <property type="entry name" value="Wzy_C"/>
    <property type="match status" value="1"/>
</dbReference>
<reference evidence="8" key="1">
    <citation type="submission" date="2020-12" db="EMBL/GenBank/DDBJ databases">
        <title>Hymenobacter sp.</title>
        <authorList>
            <person name="Kim M.K."/>
        </authorList>
    </citation>
    <scope>NUCLEOTIDE SEQUENCE [LARGE SCALE GENOMIC DNA]</scope>
    <source>
        <strain evidence="8">BT325</strain>
    </source>
</reference>
<evidence type="ECO:0000256" key="3">
    <source>
        <dbReference type="ARBA" id="ARBA00022989"/>
    </source>
</evidence>
<proteinExistence type="predicted"/>
<keyword evidence="7" id="KW-0436">Ligase</keyword>
<feature type="transmembrane region" description="Helical" evidence="5">
    <location>
        <begin position="223"/>
        <end position="241"/>
    </location>
</feature>
<feature type="transmembrane region" description="Helical" evidence="5">
    <location>
        <begin position="87"/>
        <end position="104"/>
    </location>
</feature>
<keyword evidence="8" id="KW-1185">Reference proteome</keyword>
<keyword evidence="4 5" id="KW-0472">Membrane</keyword>
<dbReference type="EMBL" id="JAELXT010000058">
    <property type="protein sequence ID" value="MBJ6128548.1"/>
    <property type="molecule type" value="Genomic_DNA"/>
</dbReference>
<evidence type="ECO:0000256" key="2">
    <source>
        <dbReference type="ARBA" id="ARBA00022692"/>
    </source>
</evidence>
<dbReference type="RefSeq" id="WP_199051818.1">
    <property type="nucleotide sequence ID" value="NZ_JAELXT010000058.1"/>
</dbReference>
<organism evidence="7 8">
    <name type="scientific">Microvirga splendida</name>
    <dbReference type="NCBI Taxonomy" id="2795727"/>
    <lineage>
        <taxon>Bacteria</taxon>
        <taxon>Pseudomonadati</taxon>
        <taxon>Pseudomonadota</taxon>
        <taxon>Alphaproteobacteria</taxon>
        <taxon>Hyphomicrobiales</taxon>
        <taxon>Methylobacteriaceae</taxon>
        <taxon>Microvirga</taxon>
    </lineage>
</organism>
<accession>A0ABS0Y8D2</accession>
<comment type="subcellular location">
    <subcellularLocation>
        <location evidence="1">Membrane</location>
        <topology evidence="1">Multi-pass membrane protein</topology>
    </subcellularLocation>
</comment>
<feature type="transmembrane region" description="Helical" evidence="5">
    <location>
        <begin position="201"/>
        <end position="216"/>
    </location>
</feature>
<feature type="transmembrane region" description="Helical" evidence="5">
    <location>
        <begin position="54"/>
        <end position="75"/>
    </location>
</feature>
<evidence type="ECO:0000313" key="7">
    <source>
        <dbReference type="EMBL" id="MBJ6128548.1"/>
    </source>
</evidence>
<feature type="transmembrane region" description="Helical" evidence="5">
    <location>
        <begin position="377"/>
        <end position="394"/>
    </location>
</feature>
<dbReference type="Proteomes" id="UP000620670">
    <property type="component" value="Unassembled WGS sequence"/>
</dbReference>
<name>A0ABS0Y8D2_9HYPH</name>
<protein>
    <submittedName>
        <fullName evidence="7">O-antigen ligase family protein</fullName>
    </submittedName>
</protein>
<comment type="caution">
    <text evidence="7">The sequence shown here is derived from an EMBL/GenBank/DDBJ whole genome shotgun (WGS) entry which is preliminary data.</text>
</comment>
<feature type="transmembrane region" description="Helical" evidence="5">
    <location>
        <begin position="177"/>
        <end position="195"/>
    </location>
</feature>
<sequence length="421" mass="46918">MIQHPLAALYVALFLCLMPFKFGFDYIYDPVRNLALALALGAWLLQVAHRKDKIVWNGTCGLIVLYMAWACVTLIWAPDLVESRRKLVAYGMGLILLLLVCNQIRSKSALDGLMRVLAIVGWIMVAAGVYTIVFTGVQSGERLKVFEVNENQFGTFLILMLPGVIWPVLCRRGRMRSIYMLLSVIYILCTIMLVALSGSRGSAISLVLVLLAFWFWRPLRPWGAVGAAVVCTMLFAAPFLLGTLQSRFETKEGGDLGGRVVLWQASVLLIQDHPWSGVGVGNGPQELHWYVMSLKDDQDPKRVLPSHNPLLEVGVETGITGMAIYLGILASALWRFFMFRSRRHMQRGELSAYFPLILGTSVGYLATWIKGGGMEVNLSYFLLLALLLIPSHLLQSRSVDIEQSNTTEADDQVDMYSAVLR</sequence>
<feature type="domain" description="O-antigen ligase-related" evidence="6">
    <location>
        <begin position="186"/>
        <end position="326"/>
    </location>
</feature>
<feature type="transmembrane region" description="Helical" evidence="5">
    <location>
        <begin position="319"/>
        <end position="338"/>
    </location>
</feature>
<dbReference type="GO" id="GO:0016874">
    <property type="term" value="F:ligase activity"/>
    <property type="evidence" value="ECO:0007669"/>
    <property type="project" value="UniProtKB-KW"/>
</dbReference>
<feature type="transmembrane region" description="Helical" evidence="5">
    <location>
        <begin position="350"/>
        <end position="371"/>
    </location>
</feature>
<evidence type="ECO:0000256" key="1">
    <source>
        <dbReference type="ARBA" id="ARBA00004141"/>
    </source>
</evidence>